<evidence type="ECO:0000313" key="4">
    <source>
        <dbReference type="EMBL" id="BDX04578.1"/>
    </source>
</evidence>
<dbReference type="EMBL" id="AP027272">
    <property type="protein sequence ID" value="BDX04578.1"/>
    <property type="molecule type" value="Genomic_DNA"/>
</dbReference>
<gene>
    <name evidence="1 4" type="primary">slyX</name>
    <name evidence="4" type="ORF">MACH26_00990</name>
</gene>
<comment type="similarity">
    <text evidence="1">Belongs to the SlyX family.</text>
</comment>
<dbReference type="Pfam" id="PF04102">
    <property type="entry name" value="SlyX"/>
    <property type="match status" value="1"/>
</dbReference>
<dbReference type="HAMAP" id="MF_00715">
    <property type="entry name" value="SlyX"/>
    <property type="match status" value="1"/>
</dbReference>
<proteinExistence type="inferred from homology"/>
<protein>
    <recommendedName>
        <fullName evidence="1">Protein SlyX homolog</fullName>
    </recommendedName>
</protein>
<feature type="compositionally biased region" description="Acidic residues" evidence="3">
    <location>
        <begin position="57"/>
        <end position="66"/>
    </location>
</feature>
<feature type="region of interest" description="Disordered" evidence="3">
    <location>
        <begin position="47"/>
        <end position="66"/>
    </location>
</feature>
<organism evidence="4 5">
    <name type="scientific">Planctobacterium marinum</name>
    <dbReference type="NCBI Taxonomy" id="1631968"/>
    <lineage>
        <taxon>Bacteria</taxon>
        <taxon>Pseudomonadati</taxon>
        <taxon>Pseudomonadota</taxon>
        <taxon>Gammaproteobacteria</taxon>
        <taxon>Alteromonadales</taxon>
        <taxon>Alteromonadaceae</taxon>
        <taxon>Planctobacterium</taxon>
    </lineage>
</organism>
<dbReference type="AlphaFoldDB" id="A0AA48KNN6"/>
<sequence length="66" mass="7631">MNEIEQLQIKVSYQEDTIEALNQALIKQQQQIAELQFKMQHVSSKLKEMSSSNIASLEDETPPPHY</sequence>
<keyword evidence="5" id="KW-1185">Reference proteome</keyword>
<dbReference type="KEGG" id="pmaw:MACH26_00990"/>
<dbReference type="Gene3D" id="1.20.5.300">
    <property type="match status" value="1"/>
</dbReference>
<name>A0AA48KNN6_9ALTE</name>
<keyword evidence="2" id="KW-0175">Coiled coil</keyword>
<evidence type="ECO:0000256" key="3">
    <source>
        <dbReference type="SAM" id="MobiDB-lite"/>
    </source>
</evidence>
<dbReference type="InterPro" id="IPR007236">
    <property type="entry name" value="SlyX"/>
</dbReference>
<reference evidence="4" key="1">
    <citation type="submission" date="2023-01" db="EMBL/GenBank/DDBJ databases">
        <title>Complete genome sequence of Planctobacterium marinum strain Dej080120_11.</title>
        <authorList>
            <person name="Ueki S."/>
            <person name="Maruyama F."/>
        </authorList>
    </citation>
    <scope>NUCLEOTIDE SEQUENCE</scope>
    <source>
        <strain evidence="4">Dej080120_11</strain>
    </source>
</reference>
<dbReference type="PANTHER" id="PTHR36508">
    <property type="entry name" value="PROTEIN SLYX"/>
    <property type="match status" value="1"/>
</dbReference>
<feature type="coiled-coil region" evidence="2">
    <location>
        <begin position="4"/>
        <end position="38"/>
    </location>
</feature>
<dbReference type="RefSeq" id="WP_338290361.1">
    <property type="nucleotide sequence ID" value="NZ_AP027272.1"/>
</dbReference>
<dbReference type="Proteomes" id="UP001333710">
    <property type="component" value="Chromosome"/>
</dbReference>
<dbReference type="PANTHER" id="PTHR36508:SF1">
    <property type="entry name" value="PROTEIN SLYX"/>
    <property type="match status" value="1"/>
</dbReference>
<evidence type="ECO:0000256" key="2">
    <source>
        <dbReference type="SAM" id="Coils"/>
    </source>
</evidence>
<evidence type="ECO:0000313" key="5">
    <source>
        <dbReference type="Proteomes" id="UP001333710"/>
    </source>
</evidence>
<accession>A0AA48KNN6</accession>
<evidence type="ECO:0000256" key="1">
    <source>
        <dbReference type="HAMAP-Rule" id="MF_00715"/>
    </source>
</evidence>